<dbReference type="SUPFAM" id="SSF57850">
    <property type="entry name" value="RING/U-box"/>
    <property type="match status" value="1"/>
</dbReference>
<dbReference type="InterPro" id="IPR018957">
    <property type="entry name" value="Znf_C3HC4_RING-type"/>
</dbReference>
<dbReference type="InterPro" id="IPR001841">
    <property type="entry name" value="Znf_RING"/>
</dbReference>
<dbReference type="AlphaFoldDB" id="A0A026WBZ3"/>
<dbReference type="EMBL" id="QOIP01000005">
    <property type="protein sequence ID" value="RLU23111.1"/>
    <property type="molecule type" value="Genomic_DNA"/>
</dbReference>
<feature type="domain" description="RING-type" evidence="12">
    <location>
        <begin position="191"/>
        <end position="233"/>
    </location>
</feature>
<evidence type="ECO:0000256" key="1">
    <source>
        <dbReference type="ARBA" id="ARBA00004496"/>
    </source>
</evidence>
<evidence type="ECO:0000256" key="6">
    <source>
        <dbReference type="ARBA" id="ARBA00022833"/>
    </source>
</evidence>
<evidence type="ECO:0000256" key="10">
    <source>
        <dbReference type="SAM" id="Coils"/>
    </source>
</evidence>
<dbReference type="Proteomes" id="UP000279307">
    <property type="component" value="Chromosome 5"/>
</dbReference>
<feature type="compositionally biased region" description="Polar residues" evidence="11">
    <location>
        <begin position="42"/>
        <end position="51"/>
    </location>
</feature>
<dbReference type="GO" id="GO:0045944">
    <property type="term" value="P:positive regulation of transcription by RNA polymerase II"/>
    <property type="evidence" value="ECO:0007669"/>
    <property type="project" value="TreeGrafter"/>
</dbReference>
<feature type="compositionally biased region" description="Basic and acidic residues" evidence="11">
    <location>
        <begin position="18"/>
        <end position="27"/>
    </location>
</feature>
<feature type="compositionally biased region" description="Basic and acidic residues" evidence="11">
    <location>
        <begin position="690"/>
        <end position="719"/>
    </location>
</feature>
<feature type="compositionally biased region" description="Basic residues" evidence="11">
    <location>
        <begin position="723"/>
        <end position="732"/>
    </location>
</feature>
<keyword evidence="5 9" id="KW-0863">Zinc-finger</keyword>
<feature type="coiled-coil region" evidence="10">
    <location>
        <begin position="504"/>
        <end position="531"/>
    </location>
</feature>
<dbReference type="OMA" id="PRWKKCP"/>
<dbReference type="GO" id="GO:0005737">
    <property type="term" value="C:cytoplasm"/>
    <property type="evidence" value="ECO:0007669"/>
    <property type="project" value="UniProtKB-SubCell"/>
</dbReference>
<dbReference type="GO" id="GO:0005634">
    <property type="term" value="C:nucleus"/>
    <property type="evidence" value="ECO:0007669"/>
    <property type="project" value="UniProtKB-ARBA"/>
</dbReference>
<reference evidence="13 15" key="1">
    <citation type="journal article" date="2014" name="Curr. Biol.">
        <title>The genome of the clonal raider ant Cerapachys biroi.</title>
        <authorList>
            <person name="Oxley P.R."/>
            <person name="Ji L."/>
            <person name="Fetter-Pruneda I."/>
            <person name="McKenzie S.K."/>
            <person name="Li C."/>
            <person name="Hu H."/>
            <person name="Zhang G."/>
            <person name="Kronauer D.J."/>
        </authorList>
    </citation>
    <scope>NUCLEOTIDE SEQUENCE [LARGE SCALE GENOMIC DNA]</scope>
</reference>
<evidence type="ECO:0000256" key="8">
    <source>
        <dbReference type="ARBA" id="ARBA00035390"/>
    </source>
</evidence>
<feature type="compositionally biased region" description="Polar residues" evidence="11">
    <location>
        <begin position="672"/>
        <end position="684"/>
    </location>
</feature>
<evidence type="ECO:0000259" key="12">
    <source>
        <dbReference type="PROSITE" id="PS50089"/>
    </source>
</evidence>
<dbReference type="GO" id="GO:0008270">
    <property type="term" value="F:zinc ion binding"/>
    <property type="evidence" value="ECO:0007669"/>
    <property type="project" value="UniProtKB-KW"/>
</dbReference>
<evidence type="ECO:0000256" key="4">
    <source>
        <dbReference type="ARBA" id="ARBA00022723"/>
    </source>
</evidence>
<organism evidence="13 15">
    <name type="scientific">Ooceraea biroi</name>
    <name type="common">Clonal raider ant</name>
    <name type="synonym">Cerapachys biroi</name>
    <dbReference type="NCBI Taxonomy" id="2015173"/>
    <lineage>
        <taxon>Eukaryota</taxon>
        <taxon>Metazoa</taxon>
        <taxon>Ecdysozoa</taxon>
        <taxon>Arthropoda</taxon>
        <taxon>Hexapoda</taxon>
        <taxon>Insecta</taxon>
        <taxon>Pterygota</taxon>
        <taxon>Neoptera</taxon>
        <taxon>Endopterygota</taxon>
        <taxon>Hymenoptera</taxon>
        <taxon>Apocrita</taxon>
        <taxon>Aculeata</taxon>
        <taxon>Formicoidea</taxon>
        <taxon>Formicidae</taxon>
        <taxon>Dorylinae</taxon>
        <taxon>Ooceraea</taxon>
    </lineage>
</organism>
<dbReference type="PROSITE" id="PS00518">
    <property type="entry name" value="ZF_RING_1"/>
    <property type="match status" value="1"/>
</dbReference>
<dbReference type="Proteomes" id="UP000053097">
    <property type="component" value="Unassembled WGS sequence"/>
</dbReference>
<proteinExistence type="inferred from homology"/>
<sequence length="747" mass="84963">MDVRSKFAPSPVEGTAADVKKDQDVNGKHHPRTLRKKDPDGTKNNVQPTRYNIQKTKDFVKRQKFKGQYHGGAEENSKVVVRKLPERGSVLVQRSKKENGNHLLNFRYERDKVGDAGGLNRNTGRYGRKNNRSLPPVQQHKYNKEQFVQSSCQFVVSACGDYSLHLSDPDTLVDWKLIEQVKFYSSEELFCPICLHAPAAGRITRCGHIYCWPCILRYLYIYDDNDSCRCPICYEYVHKNDLKSVTVITRSTFALGDIISLRLMRREKDSLFAVPAELAIRPPTTFLSVSESADNKIYSKLLIASVKDIMDIIENERFQLEDELQKNPEMLDYIEQALGELSKRQDKLQECAESKNTLPVENVTGIVEETLQDNDKNVNGCLKNIDAKSLAKQSSTDSASSDSQLSSSPPKFSYFYQAEDGQHIYLHAVNVQMLKEEYEDLEKCPSIIRGKLLEKEASIYMEDVKRRFRYLKHLPLNSPFELAEIELKPPLVSAKVIRAFHEELNSRQKRREQKKREEKKLEDKITEEENRLIGIYPTPNIDIESYQEFPEWQPDQLSKDYISSPESASSSTVDSSPANSSISNFESISSNTPLSTLDEIALKRETDWSQEQGLTFAAILTGTRNKSFDPWPSVKSKKYSNTVSASSNKNEETSLATRRAYNKPATAWPSVKSDNSSGTPNTSSNEDEKETYVREQKSRFPDHDTEQSKLPEPEARDDGNTVGKKKKKKKGKGTVLFKTGITSGYSL</sequence>
<keyword evidence="4" id="KW-0479">Metal-binding</keyword>
<evidence type="ECO:0000256" key="11">
    <source>
        <dbReference type="SAM" id="MobiDB-lite"/>
    </source>
</evidence>
<evidence type="ECO:0000256" key="3">
    <source>
        <dbReference type="ARBA" id="ARBA00022490"/>
    </source>
</evidence>
<feature type="region of interest" description="Disordered" evidence="11">
    <location>
        <begin position="557"/>
        <end position="590"/>
    </location>
</feature>
<accession>A0A026WBZ3</accession>
<dbReference type="Pfam" id="PF00097">
    <property type="entry name" value="zf-C3HC4"/>
    <property type="match status" value="1"/>
</dbReference>
<dbReference type="Gene3D" id="3.30.40.10">
    <property type="entry name" value="Zinc/RING finger domain, C3HC4 (zinc finger)"/>
    <property type="match status" value="1"/>
</dbReference>
<dbReference type="STRING" id="2015173.A0A026WBZ3"/>
<feature type="region of interest" description="Disordered" evidence="11">
    <location>
        <begin position="1"/>
        <end position="51"/>
    </location>
</feature>
<dbReference type="InterPro" id="IPR017907">
    <property type="entry name" value="Znf_RING_CS"/>
</dbReference>
<dbReference type="OrthoDB" id="10064108at2759"/>
<evidence type="ECO:0000313" key="15">
    <source>
        <dbReference type="Proteomes" id="UP000053097"/>
    </source>
</evidence>
<evidence type="ECO:0000256" key="5">
    <source>
        <dbReference type="ARBA" id="ARBA00022771"/>
    </source>
</evidence>
<feature type="compositionally biased region" description="Polar residues" evidence="11">
    <location>
        <begin position="639"/>
        <end position="656"/>
    </location>
</feature>
<evidence type="ECO:0000313" key="16">
    <source>
        <dbReference type="Proteomes" id="UP000279307"/>
    </source>
</evidence>
<evidence type="ECO:0000313" key="14">
    <source>
        <dbReference type="EMBL" id="RLU23111.1"/>
    </source>
</evidence>
<protein>
    <recommendedName>
        <fullName evidence="7">E3 ubiquitin-protein ligase RNF10</fullName>
    </recommendedName>
    <alternativeName>
        <fullName evidence="8">RING finger protein 10</fullName>
    </alternativeName>
</protein>
<reference evidence="14" key="3">
    <citation type="submission" date="2018-07" db="EMBL/GenBank/DDBJ databases">
        <authorList>
            <person name="Mckenzie S.K."/>
            <person name="Kronauer D.J.C."/>
        </authorList>
    </citation>
    <scope>NUCLEOTIDE SEQUENCE</scope>
    <source>
        <strain evidence="14">Clonal line C1</strain>
    </source>
</reference>
<dbReference type="GO" id="GO:0000976">
    <property type="term" value="F:transcription cis-regulatory region binding"/>
    <property type="evidence" value="ECO:0007669"/>
    <property type="project" value="TreeGrafter"/>
</dbReference>
<dbReference type="PANTHER" id="PTHR12983">
    <property type="entry name" value="RING FINGER 10 FAMILY MEMBER"/>
    <property type="match status" value="1"/>
</dbReference>
<keyword evidence="6" id="KW-0862">Zinc</keyword>
<reference evidence="14 16" key="2">
    <citation type="journal article" date="2018" name="Genome Res.">
        <title>The genomic architecture and molecular evolution of ant odorant receptors.</title>
        <authorList>
            <person name="McKenzie S.K."/>
            <person name="Kronauer D.J.C."/>
        </authorList>
    </citation>
    <scope>NUCLEOTIDE SEQUENCE [LARGE SCALE GENOMIC DNA]</scope>
    <source>
        <strain evidence="14">Clonal line C1</strain>
    </source>
</reference>
<feature type="region of interest" description="Disordered" evidence="11">
    <location>
        <begin position="115"/>
        <end position="136"/>
    </location>
</feature>
<evidence type="ECO:0000256" key="9">
    <source>
        <dbReference type="PROSITE-ProRule" id="PRU00175"/>
    </source>
</evidence>
<comment type="subcellular location">
    <subcellularLocation>
        <location evidence="1">Cytoplasm</location>
    </subcellularLocation>
</comment>
<dbReference type="InterPro" id="IPR039739">
    <property type="entry name" value="MAG2/RNF10"/>
</dbReference>
<dbReference type="PROSITE" id="PS50089">
    <property type="entry name" value="ZF_RING_2"/>
    <property type="match status" value="1"/>
</dbReference>
<comment type="similarity">
    <text evidence="2">Belongs to the RNF10 family.</text>
</comment>
<name>A0A026WBZ3_OOCBI</name>
<dbReference type="InterPro" id="IPR013083">
    <property type="entry name" value="Znf_RING/FYVE/PHD"/>
</dbReference>
<dbReference type="CDD" id="cd16536">
    <property type="entry name" value="RING-HC_RNF10"/>
    <property type="match status" value="1"/>
</dbReference>
<feature type="region of interest" description="Disordered" evidence="11">
    <location>
        <begin position="630"/>
        <end position="747"/>
    </location>
</feature>
<dbReference type="SMART" id="SM00184">
    <property type="entry name" value="RING"/>
    <property type="match status" value="1"/>
</dbReference>
<evidence type="ECO:0000256" key="2">
    <source>
        <dbReference type="ARBA" id="ARBA00008117"/>
    </source>
</evidence>
<keyword evidence="15" id="KW-1185">Reference proteome</keyword>
<evidence type="ECO:0000256" key="7">
    <source>
        <dbReference type="ARBA" id="ARBA00035131"/>
    </source>
</evidence>
<dbReference type="EMBL" id="KK107293">
    <property type="protein sequence ID" value="EZA53151.1"/>
    <property type="molecule type" value="Genomic_DNA"/>
</dbReference>
<keyword evidence="10" id="KW-0175">Coiled coil</keyword>
<keyword evidence="3" id="KW-0963">Cytoplasm</keyword>
<feature type="compositionally biased region" description="Low complexity" evidence="11">
    <location>
        <begin position="563"/>
        <end position="590"/>
    </location>
</feature>
<gene>
    <name evidence="14" type="ORF">DMN91_005389</name>
    <name evidence="13" type="ORF">X777_06229</name>
</gene>
<dbReference type="PANTHER" id="PTHR12983:SF9">
    <property type="entry name" value="E3 UBIQUITIN-PROTEIN LIGASE RNF10"/>
    <property type="match status" value="1"/>
</dbReference>
<evidence type="ECO:0000313" key="13">
    <source>
        <dbReference type="EMBL" id="EZA53151.1"/>
    </source>
</evidence>